<organism evidence="2 3">
    <name type="scientific">Posidoniimonas corsicana</name>
    <dbReference type="NCBI Taxonomy" id="1938618"/>
    <lineage>
        <taxon>Bacteria</taxon>
        <taxon>Pseudomonadati</taxon>
        <taxon>Planctomycetota</taxon>
        <taxon>Planctomycetia</taxon>
        <taxon>Pirellulales</taxon>
        <taxon>Lacipirellulaceae</taxon>
        <taxon>Posidoniimonas</taxon>
    </lineage>
</organism>
<name>A0A5C5UX10_9BACT</name>
<proteinExistence type="predicted"/>
<dbReference type="OrthoDB" id="9799538at2"/>
<reference evidence="2 3" key="1">
    <citation type="submission" date="2019-02" db="EMBL/GenBank/DDBJ databases">
        <title>Deep-cultivation of Planctomycetes and their phenomic and genomic characterization uncovers novel biology.</title>
        <authorList>
            <person name="Wiegand S."/>
            <person name="Jogler M."/>
            <person name="Boedeker C."/>
            <person name="Pinto D."/>
            <person name="Vollmers J."/>
            <person name="Rivas-Marin E."/>
            <person name="Kohn T."/>
            <person name="Peeters S.H."/>
            <person name="Heuer A."/>
            <person name="Rast P."/>
            <person name="Oberbeckmann S."/>
            <person name="Bunk B."/>
            <person name="Jeske O."/>
            <person name="Meyerdierks A."/>
            <person name="Storesund J.E."/>
            <person name="Kallscheuer N."/>
            <person name="Luecker S."/>
            <person name="Lage O.M."/>
            <person name="Pohl T."/>
            <person name="Merkel B.J."/>
            <person name="Hornburger P."/>
            <person name="Mueller R.-W."/>
            <person name="Bruemmer F."/>
            <person name="Labrenz M."/>
            <person name="Spormann A.M."/>
            <person name="Op Den Camp H."/>
            <person name="Overmann J."/>
            <person name="Amann R."/>
            <person name="Jetten M.S.M."/>
            <person name="Mascher T."/>
            <person name="Medema M.H."/>
            <person name="Devos D.P."/>
            <person name="Kaster A.-K."/>
            <person name="Ovreas L."/>
            <person name="Rohde M."/>
            <person name="Galperin M.Y."/>
            <person name="Jogler C."/>
        </authorList>
    </citation>
    <scope>NUCLEOTIDE SEQUENCE [LARGE SCALE GENOMIC DNA]</scope>
    <source>
        <strain evidence="2 3">KOR34</strain>
    </source>
</reference>
<protein>
    <recommendedName>
        <fullName evidence="4">TRASH domain-containing protein</fullName>
    </recommendedName>
</protein>
<dbReference type="EMBL" id="SIHJ01000005">
    <property type="protein sequence ID" value="TWT30173.1"/>
    <property type="molecule type" value="Genomic_DNA"/>
</dbReference>
<keyword evidence="1" id="KW-0732">Signal</keyword>
<feature type="chain" id="PRO_5023011435" description="TRASH domain-containing protein" evidence="1">
    <location>
        <begin position="26"/>
        <end position="95"/>
    </location>
</feature>
<evidence type="ECO:0000256" key="1">
    <source>
        <dbReference type="SAM" id="SignalP"/>
    </source>
</evidence>
<dbReference type="PROSITE" id="PS51257">
    <property type="entry name" value="PROKAR_LIPOPROTEIN"/>
    <property type="match status" value="1"/>
</dbReference>
<dbReference type="Proteomes" id="UP000316714">
    <property type="component" value="Unassembled WGS sequence"/>
</dbReference>
<dbReference type="RefSeq" id="WP_146568545.1">
    <property type="nucleotide sequence ID" value="NZ_SIHJ01000005.1"/>
</dbReference>
<dbReference type="AlphaFoldDB" id="A0A5C5UX10"/>
<evidence type="ECO:0008006" key="4">
    <source>
        <dbReference type="Google" id="ProtNLM"/>
    </source>
</evidence>
<keyword evidence="3" id="KW-1185">Reference proteome</keyword>
<evidence type="ECO:0000313" key="2">
    <source>
        <dbReference type="EMBL" id="TWT30173.1"/>
    </source>
</evidence>
<accession>A0A5C5UX10</accession>
<sequence length="95" mass="9755" precursor="true">MRACVLALVLGALVTGCSSDTSAPAAGAADGETSEVIVVDGVCPISGEAVDEAVTVDYQGKTVKFCCKDCLASWEKMTDEEKQAKLAAAEAKLNK</sequence>
<evidence type="ECO:0000313" key="3">
    <source>
        <dbReference type="Proteomes" id="UP000316714"/>
    </source>
</evidence>
<feature type="signal peptide" evidence="1">
    <location>
        <begin position="1"/>
        <end position="25"/>
    </location>
</feature>
<comment type="caution">
    <text evidence="2">The sequence shown here is derived from an EMBL/GenBank/DDBJ whole genome shotgun (WGS) entry which is preliminary data.</text>
</comment>
<gene>
    <name evidence="2" type="ORF">KOR34_47310</name>
</gene>